<comment type="similarity">
    <text evidence="1">Belongs to the syntaxin family.</text>
</comment>
<protein>
    <submittedName>
        <fullName evidence="4">Syntaxin-7</fullName>
    </submittedName>
</protein>
<organism evidence="4 5">
    <name type="scientific">Thelohanellus kitauei</name>
    <name type="common">Myxosporean</name>
    <dbReference type="NCBI Taxonomy" id="669202"/>
    <lineage>
        <taxon>Eukaryota</taxon>
        <taxon>Metazoa</taxon>
        <taxon>Cnidaria</taxon>
        <taxon>Myxozoa</taxon>
        <taxon>Myxosporea</taxon>
        <taxon>Bivalvulida</taxon>
        <taxon>Platysporina</taxon>
        <taxon>Myxobolidae</taxon>
        <taxon>Thelohanellus</taxon>
    </lineage>
</organism>
<dbReference type="OrthoDB" id="364348at2759"/>
<feature type="domain" description="T-SNARE coiled-coil homology" evidence="3">
    <location>
        <begin position="79"/>
        <end position="141"/>
    </location>
</feature>
<dbReference type="Gene3D" id="1.20.5.110">
    <property type="match status" value="1"/>
</dbReference>
<keyword evidence="2" id="KW-0472">Membrane</keyword>
<dbReference type="SUPFAM" id="SSF47661">
    <property type="entry name" value="t-snare proteins"/>
    <property type="match status" value="1"/>
</dbReference>
<dbReference type="AlphaFoldDB" id="A0A0C2MU53"/>
<evidence type="ECO:0000256" key="1">
    <source>
        <dbReference type="ARBA" id="ARBA00009063"/>
    </source>
</evidence>
<sequence>MKTNIRIDQRVRDSFVEKLTNSFRKVLRQFQQIQKKAKVTEVETLNEVKRHSESANLFQTGDFEHQTQMLEEAHDFVPLQEIQERENAIRKIEEDIIGVNNIMKDLAIMIQEQGEVVDNIESHIEATHQRIESANTELAKARTYQGRATRKRFIFFIVLIIICALLILIIVYKSRSTP</sequence>
<name>A0A0C2MU53_THEKT</name>
<dbReference type="SMART" id="SM00397">
    <property type="entry name" value="t_SNARE"/>
    <property type="match status" value="1"/>
</dbReference>
<dbReference type="GO" id="GO:0000149">
    <property type="term" value="F:SNARE binding"/>
    <property type="evidence" value="ECO:0007669"/>
    <property type="project" value="TreeGrafter"/>
</dbReference>
<dbReference type="GO" id="GO:0006906">
    <property type="term" value="P:vesicle fusion"/>
    <property type="evidence" value="ECO:0007669"/>
    <property type="project" value="TreeGrafter"/>
</dbReference>
<evidence type="ECO:0000256" key="2">
    <source>
        <dbReference type="SAM" id="Phobius"/>
    </source>
</evidence>
<proteinExistence type="inferred from homology"/>
<keyword evidence="5" id="KW-1185">Reference proteome</keyword>
<dbReference type="GO" id="GO:0005484">
    <property type="term" value="F:SNAP receptor activity"/>
    <property type="evidence" value="ECO:0007669"/>
    <property type="project" value="TreeGrafter"/>
</dbReference>
<gene>
    <name evidence="4" type="ORF">RF11_07317</name>
</gene>
<dbReference type="GO" id="GO:0006886">
    <property type="term" value="P:intracellular protein transport"/>
    <property type="evidence" value="ECO:0007669"/>
    <property type="project" value="TreeGrafter"/>
</dbReference>
<reference evidence="4 5" key="1">
    <citation type="journal article" date="2014" name="Genome Biol. Evol.">
        <title>The genome of the myxosporean Thelohanellus kitauei shows adaptations to nutrient acquisition within its fish host.</title>
        <authorList>
            <person name="Yang Y."/>
            <person name="Xiong J."/>
            <person name="Zhou Z."/>
            <person name="Huo F."/>
            <person name="Miao W."/>
            <person name="Ran C."/>
            <person name="Liu Y."/>
            <person name="Zhang J."/>
            <person name="Feng J."/>
            <person name="Wang M."/>
            <person name="Wang M."/>
            <person name="Wang L."/>
            <person name="Yao B."/>
        </authorList>
    </citation>
    <scope>NUCLEOTIDE SEQUENCE [LARGE SCALE GENOMIC DNA]</scope>
    <source>
        <strain evidence="4">Wuqing</strain>
    </source>
</reference>
<comment type="caution">
    <text evidence="4">The sequence shown here is derived from an EMBL/GenBank/DDBJ whole genome shotgun (WGS) entry which is preliminary data.</text>
</comment>
<dbReference type="InterPro" id="IPR010989">
    <property type="entry name" value="SNARE"/>
</dbReference>
<feature type="transmembrane region" description="Helical" evidence="2">
    <location>
        <begin position="153"/>
        <end position="172"/>
    </location>
</feature>
<dbReference type="GO" id="GO:0048278">
    <property type="term" value="P:vesicle docking"/>
    <property type="evidence" value="ECO:0007669"/>
    <property type="project" value="TreeGrafter"/>
</dbReference>
<dbReference type="PANTHER" id="PTHR19957:SF38">
    <property type="entry name" value="LD27581P"/>
    <property type="match status" value="1"/>
</dbReference>
<dbReference type="OMA" id="FRNVPPI"/>
<dbReference type="Pfam" id="PF05739">
    <property type="entry name" value="SNARE"/>
    <property type="match status" value="1"/>
</dbReference>
<dbReference type="EMBL" id="JWZT01003122">
    <property type="protein sequence ID" value="KII67690.1"/>
    <property type="molecule type" value="Genomic_DNA"/>
</dbReference>
<dbReference type="InterPro" id="IPR045242">
    <property type="entry name" value="Syntaxin"/>
</dbReference>
<dbReference type="GO" id="GO:0012505">
    <property type="term" value="C:endomembrane system"/>
    <property type="evidence" value="ECO:0007669"/>
    <property type="project" value="TreeGrafter"/>
</dbReference>
<evidence type="ECO:0000313" key="5">
    <source>
        <dbReference type="Proteomes" id="UP000031668"/>
    </source>
</evidence>
<accession>A0A0C2MU53</accession>
<evidence type="ECO:0000259" key="3">
    <source>
        <dbReference type="PROSITE" id="PS50192"/>
    </source>
</evidence>
<dbReference type="PROSITE" id="PS50192">
    <property type="entry name" value="T_SNARE"/>
    <property type="match status" value="1"/>
</dbReference>
<dbReference type="Proteomes" id="UP000031668">
    <property type="component" value="Unassembled WGS sequence"/>
</dbReference>
<dbReference type="PANTHER" id="PTHR19957">
    <property type="entry name" value="SYNTAXIN"/>
    <property type="match status" value="1"/>
</dbReference>
<keyword evidence="2" id="KW-1133">Transmembrane helix</keyword>
<dbReference type="InterPro" id="IPR000727">
    <property type="entry name" value="T_SNARE_dom"/>
</dbReference>
<dbReference type="GO" id="GO:0031201">
    <property type="term" value="C:SNARE complex"/>
    <property type="evidence" value="ECO:0007669"/>
    <property type="project" value="TreeGrafter"/>
</dbReference>
<keyword evidence="2" id="KW-0812">Transmembrane</keyword>
<evidence type="ECO:0000313" key="4">
    <source>
        <dbReference type="EMBL" id="KII67690.1"/>
    </source>
</evidence>